<protein>
    <submittedName>
        <fullName evidence="1">Leucine-rich repeat receptor-like serine/threonine-protein kinase</fullName>
    </submittedName>
</protein>
<dbReference type="Proteomes" id="UP001060215">
    <property type="component" value="Chromosome 7"/>
</dbReference>
<name>A0ACC0H4V7_9ERIC</name>
<accession>A0ACC0H4V7</accession>
<gene>
    <name evidence="1" type="ORF">LOK49_LG07G03027</name>
</gene>
<reference evidence="1 2" key="1">
    <citation type="journal article" date="2022" name="Plant J.">
        <title>Chromosome-level genome of Camellia lanceoleosa provides a valuable resource for understanding genome evolution and self-incompatibility.</title>
        <authorList>
            <person name="Gong W."/>
            <person name="Xiao S."/>
            <person name="Wang L."/>
            <person name="Liao Z."/>
            <person name="Chang Y."/>
            <person name="Mo W."/>
            <person name="Hu G."/>
            <person name="Li W."/>
            <person name="Zhao G."/>
            <person name="Zhu H."/>
            <person name="Hu X."/>
            <person name="Ji K."/>
            <person name="Xiang X."/>
            <person name="Song Q."/>
            <person name="Yuan D."/>
            <person name="Jin S."/>
            <person name="Zhang L."/>
        </authorList>
    </citation>
    <scope>NUCLEOTIDE SEQUENCE [LARGE SCALE GENOMIC DNA]</scope>
    <source>
        <strain evidence="1">SQ_2022a</strain>
    </source>
</reference>
<evidence type="ECO:0000313" key="1">
    <source>
        <dbReference type="EMBL" id="KAI8008185.1"/>
    </source>
</evidence>
<organism evidence="1 2">
    <name type="scientific">Camellia lanceoleosa</name>
    <dbReference type="NCBI Taxonomy" id="1840588"/>
    <lineage>
        <taxon>Eukaryota</taxon>
        <taxon>Viridiplantae</taxon>
        <taxon>Streptophyta</taxon>
        <taxon>Embryophyta</taxon>
        <taxon>Tracheophyta</taxon>
        <taxon>Spermatophyta</taxon>
        <taxon>Magnoliopsida</taxon>
        <taxon>eudicotyledons</taxon>
        <taxon>Gunneridae</taxon>
        <taxon>Pentapetalae</taxon>
        <taxon>asterids</taxon>
        <taxon>Ericales</taxon>
        <taxon>Theaceae</taxon>
        <taxon>Camellia</taxon>
    </lineage>
</organism>
<evidence type="ECO:0000313" key="2">
    <source>
        <dbReference type="Proteomes" id="UP001060215"/>
    </source>
</evidence>
<keyword evidence="2" id="KW-1185">Reference proteome</keyword>
<dbReference type="EMBL" id="CM045764">
    <property type="protein sequence ID" value="KAI8008185.1"/>
    <property type="molecule type" value="Genomic_DNA"/>
</dbReference>
<proteinExistence type="predicted"/>
<comment type="caution">
    <text evidence="1">The sequence shown here is derived from an EMBL/GenBank/DDBJ whole genome shotgun (WGS) entry which is preliminary data.</text>
</comment>
<sequence length="1004" mass="110846">MSSRLLASLTVIILLAAFASEATLPLSEVEALKEIGKSLGKNDWNFSVDPCSGESGWAKYPDIGPFRNAVTCGNCTSDNTTCHVVTIALKALNLSGVLPRELVKLPRLLEFDISKNYVNGTIPPEWGSLPRIMHIALFGNRITGSIPKEIGNITTLESIVLEFNQMSGPLPQELGNLTRLQKLSLTSNYFNGELPGTLAKLATLKDFRIGDNLFTGSIPNFIQNWTHLQNLFIQASGLDGPIPSGIAVMTNMTKLRISDLNGIKVSTFPSLSNMRNLQTLILKSCNIIGSLPKYLGTMNNLTILDLSFNKLSGEIPNSFVNPSASISIYLTGNLLNGHVPPDWMFKHGQNFKADLSYNNFSSTRNSICQENVNLFKSSSEGNASEIHPCIRGYRCPRNWSSFHINCGGSEVAVDGKTYEEDRDLAGPSKLLISPTNWAFSSTGDFLDDDRSSKTYIWTNTSRLSMKNSVLYMNARLSPLSLTYYGFCLQNGNYTVSLHFAEIMFTDDKTYASLGRRIFDVYIQGKLVLKDFNIAHEAGGVDMETIKKFPAEVNKSTLDIRFYWAGKGTTSIPRKGVYGPLISAISVNPNFDPSENGSNASVSTGSIVGIVAGVVFAILMLGILWWKGCLQNNNTMEHDLKGLDLHTGSFTLRQIKAATKNFDVANKIGEGGFGSVYKGLLLDGTVIAVKQLSSKSKQGNREFVNEIGMISALRHPNLVKLYGCCIEGNQMLLVYEYMENNSLARALFGPEEHCLTIDWPTRNRICVGIAKGLAYLHEESRMKIVHRDIKTTNVLLDKNLNPKISDFGLAKLDEEENAHISTRIVGTYGYMAPEYAMWGHLTDKADVYSFGVVALEIVSGRSATNSYKRKEDSFNLLELALDLKEEGNLMELVDPRLESDFNKEQVMVMLNVALLCTNATAAIRPTMSLVVSMLEGKAEVQSFSIDGIEPEKTDNRFQYSAEISTSDSHSHGISTDRPWTDSTSASDLYPPNLSFQWEKEIEVLE</sequence>